<dbReference type="Proteomes" id="UP000789525">
    <property type="component" value="Unassembled WGS sequence"/>
</dbReference>
<name>A0ACA9NIF0_9GLOM</name>
<proteinExistence type="predicted"/>
<protein>
    <submittedName>
        <fullName evidence="1">3248_t:CDS:1</fullName>
    </submittedName>
</protein>
<evidence type="ECO:0000313" key="2">
    <source>
        <dbReference type="Proteomes" id="UP000789525"/>
    </source>
</evidence>
<gene>
    <name evidence="1" type="ORF">ACOLOM_LOCUS8444</name>
</gene>
<evidence type="ECO:0000313" key="1">
    <source>
        <dbReference type="EMBL" id="CAG8656905.1"/>
    </source>
</evidence>
<organism evidence="1 2">
    <name type="scientific">Acaulospora colombiana</name>
    <dbReference type="NCBI Taxonomy" id="27376"/>
    <lineage>
        <taxon>Eukaryota</taxon>
        <taxon>Fungi</taxon>
        <taxon>Fungi incertae sedis</taxon>
        <taxon>Mucoromycota</taxon>
        <taxon>Glomeromycotina</taxon>
        <taxon>Glomeromycetes</taxon>
        <taxon>Diversisporales</taxon>
        <taxon>Acaulosporaceae</taxon>
        <taxon>Acaulospora</taxon>
    </lineage>
</organism>
<feature type="non-terminal residue" evidence="1">
    <location>
        <position position="146"/>
    </location>
</feature>
<keyword evidence="2" id="KW-1185">Reference proteome</keyword>
<sequence length="146" mass="16377">MTEANSKSVIDEAIVKDNISQADMANAILSQELRECIETVTKSLTEQQNTIGLISNIRRQVLDKKIWISLYQLLEIVKPEVRQELINSIANPDIPQRNHTPCKAKRKCKARKKLIFNDTASESSSLSGSDSESSNDDEDFTVNVVK</sequence>
<reference evidence="1" key="1">
    <citation type="submission" date="2021-06" db="EMBL/GenBank/DDBJ databases">
        <authorList>
            <person name="Kallberg Y."/>
            <person name="Tangrot J."/>
            <person name="Rosling A."/>
        </authorList>
    </citation>
    <scope>NUCLEOTIDE SEQUENCE</scope>
    <source>
        <strain evidence="1">CL356</strain>
    </source>
</reference>
<accession>A0ACA9NIF0</accession>
<comment type="caution">
    <text evidence="1">The sequence shown here is derived from an EMBL/GenBank/DDBJ whole genome shotgun (WGS) entry which is preliminary data.</text>
</comment>
<dbReference type="EMBL" id="CAJVPT010021802">
    <property type="protein sequence ID" value="CAG8656905.1"/>
    <property type="molecule type" value="Genomic_DNA"/>
</dbReference>